<dbReference type="EMBL" id="LXQA010209487">
    <property type="protein sequence ID" value="MCI34016.1"/>
    <property type="molecule type" value="Genomic_DNA"/>
</dbReference>
<organism evidence="1 2">
    <name type="scientific">Trifolium medium</name>
    <dbReference type="NCBI Taxonomy" id="97028"/>
    <lineage>
        <taxon>Eukaryota</taxon>
        <taxon>Viridiplantae</taxon>
        <taxon>Streptophyta</taxon>
        <taxon>Embryophyta</taxon>
        <taxon>Tracheophyta</taxon>
        <taxon>Spermatophyta</taxon>
        <taxon>Magnoliopsida</taxon>
        <taxon>eudicotyledons</taxon>
        <taxon>Gunneridae</taxon>
        <taxon>Pentapetalae</taxon>
        <taxon>rosids</taxon>
        <taxon>fabids</taxon>
        <taxon>Fabales</taxon>
        <taxon>Fabaceae</taxon>
        <taxon>Papilionoideae</taxon>
        <taxon>50 kb inversion clade</taxon>
        <taxon>NPAAA clade</taxon>
        <taxon>Hologalegina</taxon>
        <taxon>IRL clade</taxon>
        <taxon>Trifolieae</taxon>
        <taxon>Trifolium</taxon>
    </lineage>
</organism>
<sequence length="45" mass="4854">MKVKALQEKQGFAAAKCPRKCTKDSRNGKFAAETFAGTFSVGKDT</sequence>
<keyword evidence="2" id="KW-1185">Reference proteome</keyword>
<name>A0A392RDV8_9FABA</name>
<dbReference type="Proteomes" id="UP000265520">
    <property type="component" value="Unassembled WGS sequence"/>
</dbReference>
<evidence type="ECO:0000313" key="2">
    <source>
        <dbReference type="Proteomes" id="UP000265520"/>
    </source>
</evidence>
<feature type="non-terminal residue" evidence="1">
    <location>
        <position position="45"/>
    </location>
</feature>
<dbReference type="AlphaFoldDB" id="A0A392RDV8"/>
<accession>A0A392RDV8</accession>
<reference evidence="1 2" key="1">
    <citation type="journal article" date="2018" name="Front. Plant Sci.">
        <title>Red Clover (Trifolium pratense) and Zigzag Clover (T. medium) - A Picture of Genomic Similarities and Differences.</title>
        <authorList>
            <person name="Dluhosova J."/>
            <person name="Istvanek J."/>
            <person name="Nedelnik J."/>
            <person name="Repkova J."/>
        </authorList>
    </citation>
    <scope>NUCLEOTIDE SEQUENCE [LARGE SCALE GENOMIC DNA]</scope>
    <source>
        <strain evidence="2">cv. 10/8</strain>
        <tissue evidence="1">Leaf</tissue>
    </source>
</reference>
<protein>
    <submittedName>
        <fullName evidence="1">Uncharacterized protein</fullName>
    </submittedName>
</protein>
<evidence type="ECO:0000313" key="1">
    <source>
        <dbReference type="EMBL" id="MCI34016.1"/>
    </source>
</evidence>
<comment type="caution">
    <text evidence="1">The sequence shown here is derived from an EMBL/GenBank/DDBJ whole genome shotgun (WGS) entry which is preliminary data.</text>
</comment>
<proteinExistence type="predicted"/>